<evidence type="ECO:0000313" key="14">
    <source>
        <dbReference type="Proteomes" id="UP001500888"/>
    </source>
</evidence>
<comment type="catalytic activity">
    <reaction evidence="9">
        <text>(2R)-3-phosphoglycerate + UDP-alpha-D-glucose = (2R)-2-O-(alpha-D-glucopyranosyl)-3-phospho-glycerate + UDP + H(+)</text>
        <dbReference type="Rhea" id="RHEA:31319"/>
        <dbReference type="ChEBI" id="CHEBI:15378"/>
        <dbReference type="ChEBI" id="CHEBI:58223"/>
        <dbReference type="ChEBI" id="CHEBI:58272"/>
        <dbReference type="ChEBI" id="CHEBI:58885"/>
        <dbReference type="ChEBI" id="CHEBI:62600"/>
        <dbReference type="EC" id="2.4.1.266"/>
    </reaction>
    <physiologicalReaction direction="left-to-right" evidence="9">
        <dbReference type="Rhea" id="RHEA:31320"/>
    </physiologicalReaction>
</comment>
<keyword evidence="4" id="KW-0328">Glycosyltransferase</keyword>
<dbReference type="Gene3D" id="3.90.550.10">
    <property type="entry name" value="Spore Coat Polysaccharide Biosynthesis Protein SpsA, Chain A"/>
    <property type="match status" value="1"/>
</dbReference>
<reference evidence="14" key="1">
    <citation type="journal article" date="2019" name="Int. J. Syst. Evol. Microbiol.">
        <title>The Global Catalogue of Microorganisms (GCM) 10K type strain sequencing project: providing services to taxonomists for standard genome sequencing and annotation.</title>
        <authorList>
            <consortium name="The Broad Institute Genomics Platform"/>
            <consortium name="The Broad Institute Genome Sequencing Center for Infectious Disease"/>
            <person name="Wu L."/>
            <person name="Ma J."/>
        </authorList>
    </citation>
    <scope>NUCLEOTIDE SEQUENCE [LARGE SCALE GENOMIC DNA]</scope>
    <source>
        <strain evidence="14">JCM 16908</strain>
    </source>
</reference>
<evidence type="ECO:0000256" key="5">
    <source>
        <dbReference type="ARBA" id="ARBA00022679"/>
    </source>
</evidence>
<accession>A0ABP7H9W3</accession>
<evidence type="ECO:0000313" key="13">
    <source>
        <dbReference type="EMBL" id="GAA3787778.1"/>
    </source>
</evidence>
<comment type="similarity">
    <text evidence="3">Belongs to the glycosyltransferase 2 family.</text>
</comment>
<dbReference type="Pfam" id="PF00535">
    <property type="entry name" value="Glycos_transf_2"/>
    <property type="match status" value="1"/>
</dbReference>
<feature type="region of interest" description="Disordered" evidence="11">
    <location>
        <begin position="1"/>
        <end position="80"/>
    </location>
</feature>
<proteinExistence type="inferred from homology"/>
<protein>
    <recommendedName>
        <fullName evidence="8">Glucosyl-3-phosphoglycerate synthase</fullName>
        <ecNumber evidence="7">2.4.1.266</ecNumber>
    </recommendedName>
</protein>
<keyword evidence="14" id="KW-1185">Reference proteome</keyword>
<evidence type="ECO:0000259" key="12">
    <source>
        <dbReference type="Pfam" id="PF00535"/>
    </source>
</evidence>
<evidence type="ECO:0000256" key="4">
    <source>
        <dbReference type="ARBA" id="ARBA00022676"/>
    </source>
</evidence>
<evidence type="ECO:0000256" key="10">
    <source>
        <dbReference type="ARBA" id="ARBA00048997"/>
    </source>
</evidence>
<evidence type="ECO:0000256" key="6">
    <source>
        <dbReference type="ARBA" id="ARBA00022842"/>
    </source>
</evidence>
<feature type="domain" description="Glycosyltransferase 2-like" evidence="12">
    <location>
        <begin position="99"/>
        <end position="219"/>
    </location>
</feature>
<dbReference type="InterPro" id="IPR029044">
    <property type="entry name" value="Nucleotide-diphossugar_trans"/>
</dbReference>
<gene>
    <name evidence="13" type="ORF">GCM10022226_02740</name>
</gene>
<evidence type="ECO:0000256" key="8">
    <source>
        <dbReference type="ARBA" id="ARBA00040894"/>
    </source>
</evidence>
<comment type="catalytic activity">
    <reaction evidence="10">
        <text>an NDP-alpha-D-glucose + (2R)-3-phosphoglycerate = (2R)-2-O-(alpha-D-glucopyranosyl)-3-phospho-glycerate + a ribonucleoside 5'-diphosphate + H(+)</text>
        <dbReference type="Rhea" id="RHEA:47244"/>
        <dbReference type="ChEBI" id="CHEBI:15378"/>
        <dbReference type="ChEBI" id="CHEBI:57930"/>
        <dbReference type="ChEBI" id="CHEBI:58272"/>
        <dbReference type="ChEBI" id="CHEBI:62600"/>
        <dbReference type="ChEBI" id="CHEBI:76533"/>
        <dbReference type="EC" id="2.4.1.266"/>
    </reaction>
    <physiologicalReaction direction="left-to-right" evidence="10">
        <dbReference type="Rhea" id="RHEA:47245"/>
    </physiologicalReaction>
</comment>
<dbReference type="PANTHER" id="PTHR48090:SF10">
    <property type="entry name" value="GLUCOSYL-3-PHOSPHOGLYCERATE SYNTHASE"/>
    <property type="match status" value="1"/>
</dbReference>
<evidence type="ECO:0000256" key="1">
    <source>
        <dbReference type="ARBA" id="ARBA00001936"/>
    </source>
</evidence>
<evidence type="ECO:0000256" key="7">
    <source>
        <dbReference type="ARBA" id="ARBA00039022"/>
    </source>
</evidence>
<dbReference type="Proteomes" id="UP001500888">
    <property type="component" value="Unassembled WGS sequence"/>
</dbReference>
<evidence type="ECO:0000256" key="3">
    <source>
        <dbReference type="ARBA" id="ARBA00006739"/>
    </source>
</evidence>
<comment type="cofactor">
    <cofactor evidence="1">
        <name>Mn(2+)</name>
        <dbReference type="ChEBI" id="CHEBI:29035"/>
    </cofactor>
</comment>
<dbReference type="EMBL" id="BAAAZR010000001">
    <property type="protein sequence ID" value="GAA3787778.1"/>
    <property type="molecule type" value="Genomic_DNA"/>
</dbReference>
<organism evidence="13 14">
    <name type="scientific">Sphaerisporangium flaviroseum</name>
    <dbReference type="NCBI Taxonomy" id="509199"/>
    <lineage>
        <taxon>Bacteria</taxon>
        <taxon>Bacillati</taxon>
        <taxon>Actinomycetota</taxon>
        <taxon>Actinomycetes</taxon>
        <taxon>Streptosporangiales</taxon>
        <taxon>Streptosporangiaceae</taxon>
        <taxon>Sphaerisporangium</taxon>
    </lineage>
</organism>
<dbReference type="PANTHER" id="PTHR48090">
    <property type="entry name" value="UNDECAPRENYL-PHOSPHATE 4-DEOXY-4-FORMAMIDO-L-ARABINOSE TRANSFERASE-RELATED"/>
    <property type="match status" value="1"/>
</dbReference>
<dbReference type="SUPFAM" id="SSF53448">
    <property type="entry name" value="Nucleotide-diphospho-sugar transferases"/>
    <property type="match status" value="1"/>
</dbReference>
<comment type="cofactor">
    <cofactor evidence="2">
        <name>Mg(2+)</name>
        <dbReference type="ChEBI" id="CHEBI:18420"/>
    </cofactor>
</comment>
<keyword evidence="5" id="KW-0808">Transferase</keyword>
<evidence type="ECO:0000256" key="11">
    <source>
        <dbReference type="SAM" id="MobiDB-lite"/>
    </source>
</evidence>
<evidence type="ECO:0000256" key="9">
    <source>
        <dbReference type="ARBA" id="ARBA00048689"/>
    </source>
</evidence>
<comment type="caution">
    <text evidence="13">The sequence shown here is derived from an EMBL/GenBank/DDBJ whole genome shotgun (WGS) entry which is preliminary data.</text>
</comment>
<name>A0ABP7H9W3_9ACTN</name>
<keyword evidence="6" id="KW-0460">Magnesium</keyword>
<dbReference type="InterPro" id="IPR050256">
    <property type="entry name" value="Glycosyltransferase_2"/>
</dbReference>
<dbReference type="EC" id="2.4.1.266" evidence="7"/>
<evidence type="ECO:0000256" key="2">
    <source>
        <dbReference type="ARBA" id="ARBA00001946"/>
    </source>
</evidence>
<dbReference type="InterPro" id="IPR001173">
    <property type="entry name" value="Glyco_trans_2-like"/>
</dbReference>
<sequence length="337" mass="35181">MGDPSVEPDTPVIIPTKDEPDTPVIASARDEPGEPETVVTVSAGDEPGEPDTVVTVSAGDEPGEPDTVVTASAGDEPGEPDTVVTASAGDESGKPDTAVIIPAKDEADRIGATVTAALAIPGVDLVVVVDDGSFDATGKVAKAAGARVVRHSRNRGKAAAMESGAEAVRLFDDEFDAEEPRHLLFLDADLAETAGRAAPLIEPVRAGSADMTIATFSARVKLGGHGFVVRLAREGIKRASGWEASQPLNGQRCLTRAAFEAARPLAHGFGVETGLTIDLVRKGFRVVEVEVDMAHRATGTDWHAQVHRARQFRDVALAIAAREQVLTDIKGVVRGSR</sequence>